<dbReference type="Proteomes" id="UP000593568">
    <property type="component" value="Unassembled WGS sequence"/>
</dbReference>
<dbReference type="AlphaFoldDB" id="A0A7J9FVE0"/>
<evidence type="ECO:0008006" key="3">
    <source>
        <dbReference type="Google" id="ProtNLM"/>
    </source>
</evidence>
<evidence type="ECO:0000313" key="1">
    <source>
        <dbReference type="EMBL" id="MBA0789290.1"/>
    </source>
</evidence>
<name>A0A7J9FVE0_9ROSI</name>
<evidence type="ECO:0000313" key="2">
    <source>
        <dbReference type="Proteomes" id="UP000593568"/>
    </source>
</evidence>
<comment type="caution">
    <text evidence="1">The sequence shown here is derived from an EMBL/GenBank/DDBJ whole genome shotgun (WGS) entry which is preliminary data.</text>
</comment>
<reference evidence="1 2" key="1">
    <citation type="journal article" date="2019" name="Genome Biol. Evol.">
        <title>Insights into the evolution of the New World diploid cottons (Gossypium, subgenus Houzingenia) based on genome sequencing.</title>
        <authorList>
            <person name="Grover C.E."/>
            <person name="Arick M.A. 2nd"/>
            <person name="Thrash A."/>
            <person name="Conover J.L."/>
            <person name="Sanders W.S."/>
            <person name="Peterson D.G."/>
            <person name="Frelichowski J.E."/>
            <person name="Scheffler J.A."/>
            <person name="Scheffler B.E."/>
            <person name="Wendel J.F."/>
        </authorList>
    </citation>
    <scope>NUCLEOTIDE SEQUENCE [LARGE SCALE GENOMIC DNA]</scope>
    <source>
        <strain evidence="1">8</strain>
        <tissue evidence="1">Leaf</tissue>
    </source>
</reference>
<dbReference type="EMBL" id="JABEZW010229297">
    <property type="protein sequence ID" value="MBA0789290.1"/>
    <property type="molecule type" value="Genomic_DNA"/>
</dbReference>
<proteinExistence type="predicted"/>
<organism evidence="1 2">
    <name type="scientific">Gossypium trilobum</name>
    <dbReference type="NCBI Taxonomy" id="34281"/>
    <lineage>
        <taxon>Eukaryota</taxon>
        <taxon>Viridiplantae</taxon>
        <taxon>Streptophyta</taxon>
        <taxon>Embryophyta</taxon>
        <taxon>Tracheophyta</taxon>
        <taxon>Spermatophyta</taxon>
        <taxon>Magnoliopsida</taxon>
        <taxon>eudicotyledons</taxon>
        <taxon>Gunneridae</taxon>
        <taxon>Pentapetalae</taxon>
        <taxon>rosids</taxon>
        <taxon>malvids</taxon>
        <taxon>Malvales</taxon>
        <taxon>Malvaceae</taxon>
        <taxon>Malvoideae</taxon>
        <taxon>Gossypium</taxon>
    </lineage>
</organism>
<protein>
    <recommendedName>
        <fullName evidence="3">RNase H type-1 domain-containing protein</fullName>
    </recommendedName>
</protein>
<accession>A0A7J9FVE0</accession>
<keyword evidence="2" id="KW-1185">Reference proteome</keyword>
<sequence length="140" mass="15797">MVSRQNIIRVADLIDSATRSWRTELILNTFSEDDVQNILQIPLAHFPHDDFLMDVESLSTPFGLSGLLEINGFMKDIRDLEQRQRIEAVACLQVVTVGRYLGMKYVEIEGDSLTSIGDGDEAHTETESSSGYVEYEKILN</sequence>
<gene>
    <name evidence="1" type="ORF">Gotri_000189</name>
</gene>